<organism evidence="1">
    <name type="scientific">marine metagenome</name>
    <dbReference type="NCBI Taxonomy" id="408172"/>
    <lineage>
        <taxon>unclassified sequences</taxon>
        <taxon>metagenomes</taxon>
        <taxon>ecological metagenomes</taxon>
    </lineage>
</organism>
<evidence type="ECO:0000313" key="1">
    <source>
        <dbReference type="EMBL" id="SVC05544.1"/>
    </source>
</evidence>
<reference evidence="1" key="1">
    <citation type="submission" date="2018-05" db="EMBL/GenBank/DDBJ databases">
        <authorList>
            <person name="Lanie J.A."/>
            <person name="Ng W.-L."/>
            <person name="Kazmierczak K.M."/>
            <person name="Andrzejewski T.M."/>
            <person name="Davidsen T.M."/>
            <person name="Wayne K.J."/>
            <person name="Tettelin H."/>
            <person name="Glass J.I."/>
            <person name="Rusch D."/>
            <person name="Podicherti R."/>
            <person name="Tsui H.-C.T."/>
            <person name="Winkler M.E."/>
        </authorList>
    </citation>
    <scope>NUCLEOTIDE SEQUENCE</scope>
</reference>
<gene>
    <name evidence="1" type="ORF">METZ01_LOCUS258398</name>
</gene>
<feature type="non-terminal residue" evidence="1">
    <location>
        <position position="243"/>
    </location>
</feature>
<protein>
    <submittedName>
        <fullName evidence="1">Uncharacterized protein</fullName>
    </submittedName>
</protein>
<dbReference type="EMBL" id="UINC01070977">
    <property type="protein sequence ID" value="SVC05544.1"/>
    <property type="molecule type" value="Genomic_DNA"/>
</dbReference>
<proteinExistence type="predicted"/>
<dbReference type="AlphaFoldDB" id="A0A382J0D1"/>
<sequence>MKVNKMGKSLDIKLEKTRQGKYKPSDFIIADAKDGDMGGGITAFGKLQEDPSRSISFTHHLKAMREMTSSKLIDVMLMSVSGAERLVNDEVFKNSSVTPAVRLNDASDIWGPRGSKYKIHPAQNFRSARIDKVVKLVDLGLYSITFSNDLKSDLASLNEFHGFLNDISGKNLRYFLEVFNPQIDIGIDQENLPGYVNDCIVRSLAGLTKEDSPLFLKIPFNGPKAMEEICQYDPGNLIVGVLG</sequence>
<name>A0A382J0D1_9ZZZZ</name>
<accession>A0A382J0D1</accession>